<evidence type="ECO:0000313" key="1">
    <source>
        <dbReference type="EMBL" id="EFU76185.1"/>
    </source>
</evidence>
<protein>
    <submittedName>
        <fullName evidence="1">Uncharacterized protein</fullName>
    </submittedName>
</protein>
<accession>E6LPT7</accession>
<proteinExistence type="predicted"/>
<evidence type="ECO:0000313" key="2">
    <source>
        <dbReference type="Proteomes" id="UP000003434"/>
    </source>
</evidence>
<dbReference type="HOGENOM" id="CLU_060719_0_0_9"/>
<organism evidence="1 2">
    <name type="scientific">Lachnoanaerobaculum saburreum DSM 3986</name>
    <dbReference type="NCBI Taxonomy" id="887325"/>
    <lineage>
        <taxon>Bacteria</taxon>
        <taxon>Bacillati</taxon>
        <taxon>Bacillota</taxon>
        <taxon>Clostridia</taxon>
        <taxon>Lachnospirales</taxon>
        <taxon>Lachnospiraceae</taxon>
        <taxon>Lachnoanaerobaculum</taxon>
    </lineage>
</organism>
<dbReference type="Proteomes" id="UP000003434">
    <property type="component" value="Unassembled WGS sequence"/>
</dbReference>
<gene>
    <name evidence="1" type="ORF">HMPREF0381_1972</name>
</gene>
<dbReference type="AlphaFoldDB" id="E6LPT7"/>
<name>E6LPT7_9FIRM</name>
<reference evidence="1 2" key="1">
    <citation type="submission" date="2010-12" db="EMBL/GenBank/DDBJ databases">
        <authorList>
            <person name="Muzny D."/>
            <person name="Qin X."/>
            <person name="Deng J."/>
            <person name="Jiang H."/>
            <person name="Liu Y."/>
            <person name="Qu J."/>
            <person name="Song X.-Z."/>
            <person name="Zhang L."/>
            <person name="Thornton R."/>
            <person name="Coyle M."/>
            <person name="Francisco L."/>
            <person name="Jackson L."/>
            <person name="Javaid M."/>
            <person name="Korchina V."/>
            <person name="Kovar C."/>
            <person name="Mata R."/>
            <person name="Mathew T."/>
            <person name="Ngo R."/>
            <person name="Nguyen L."/>
            <person name="Nguyen N."/>
            <person name="Okwuonu G."/>
            <person name="Ongeri F."/>
            <person name="Pham C."/>
            <person name="Simmons D."/>
            <person name="Wilczek-Boney K."/>
            <person name="Hale W."/>
            <person name="Jakkamsetti A."/>
            <person name="Pham P."/>
            <person name="Ruth R."/>
            <person name="San Lucas F."/>
            <person name="Warren J."/>
            <person name="Zhang J."/>
            <person name="Zhao Z."/>
            <person name="Zhou C."/>
            <person name="Zhu D."/>
            <person name="Lee S."/>
            <person name="Bess C."/>
            <person name="Blankenburg K."/>
            <person name="Forbes L."/>
            <person name="Fu Q."/>
            <person name="Gubbala S."/>
            <person name="Hirani K."/>
            <person name="Jayaseelan J.C."/>
            <person name="Lara F."/>
            <person name="Munidasa M."/>
            <person name="Palculict T."/>
            <person name="Patil S."/>
            <person name="Pu L.-L."/>
            <person name="Saada N."/>
            <person name="Tang L."/>
            <person name="Weissenberger G."/>
            <person name="Zhu Y."/>
            <person name="Hemphill L."/>
            <person name="Shang Y."/>
            <person name="Youmans B."/>
            <person name="Ayvaz T."/>
            <person name="Ross M."/>
            <person name="Santibanez J."/>
            <person name="Aqrawi P."/>
            <person name="Gross S."/>
            <person name="Joshi V."/>
            <person name="Fowler G."/>
            <person name="Nazareth L."/>
            <person name="Reid J."/>
            <person name="Worley K."/>
            <person name="Petrosino J."/>
            <person name="Highlander S."/>
            <person name="Gibbs R."/>
        </authorList>
    </citation>
    <scope>NUCLEOTIDE SEQUENCE [LARGE SCALE GENOMIC DNA]</scope>
    <source>
        <strain evidence="1 2">DSM 3986</strain>
    </source>
</reference>
<dbReference type="RefSeq" id="WP_008751736.1">
    <property type="nucleotide sequence ID" value="NZ_GL622296.1"/>
</dbReference>
<dbReference type="eggNOG" id="ENOG502Z9G9">
    <property type="taxonomic scope" value="Bacteria"/>
</dbReference>
<comment type="caution">
    <text evidence="1">The sequence shown here is derived from an EMBL/GenBank/DDBJ whole genome shotgun (WGS) entry which is preliminary data.</text>
</comment>
<dbReference type="EMBL" id="AEPW01000078">
    <property type="protein sequence ID" value="EFU76185.1"/>
    <property type="molecule type" value="Genomic_DNA"/>
</dbReference>
<sequence length="216" mass="25624">MIDFKECYVMNLENAMRGARNPMNSWARSDSGYNENGDYILGENDLSLAKRLRGAGSSDHRKYLRQIMVSIDITAPLYWWKEYDTYKVGTVANSTSTMHKIHSKHFELEDFSHDHLSKNGLSILKNLIDELEKIRILYIESKDKKFWYDIIQLLPSSYNQLRTCTLNYETLVNIYRSRKNHKLDEWRSFCDWIKTLPYANEIIISEEQHEYNSFGR</sequence>